<accession>A0A822YUZ0</accession>
<dbReference type="EMBL" id="DUZY01000004">
    <property type="protein sequence ID" value="DAD36492.1"/>
    <property type="molecule type" value="Genomic_DNA"/>
</dbReference>
<sequence>MIVIPEVPGVLDVGVGIGLLGPGGSGVSEVGGEPGKGAAVTLWLVDPAVEMDDGGDATVLGDGGGDGWIP</sequence>
<comment type="caution">
    <text evidence="1">The sequence shown here is derived from an EMBL/GenBank/DDBJ whole genome shotgun (WGS) entry which is preliminary data.</text>
</comment>
<evidence type="ECO:0000313" key="2">
    <source>
        <dbReference type="Proteomes" id="UP000607653"/>
    </source>
</evidence>
<name>A0A822YUZ0_NELNU</name>
<keyword evidence="2" id="KW-1185">Reference proteome</keyword>
<dbReference type="Proteomes" id="UP000607653">
    <property type="component" value="Unassembled WGS sequence"/>
</dbReference>
<evidence type="ECO:0000313" key="1">
    <source>
        <dbReference type="EMBL" id="DAD36492.1"/>
    </source>
</evidence>
<proteinExistence type="predicted"/>
<organism evidence="1 2">
    <name type="scientific">Nelumbo nucifera</name>
    <name type="common">Sacred lotus</name>
    <dbReference type="NCBI Taxonomy" id="4432"/>
    <lineage>
        <taxon>Eukaryota</taxon>
        <taxon>Viridiplantae</taxon>
        <taxon>Streptophyta</taxon>
        <taxon>Embryophyta</taxon>
        <taxon>Tracheophyta</taxon>
        <taxon>Spermatophyta</taxon>
        <taxon>Magnoliopsida</taxon>
        <taxon>Proteales</taxon>
        <taxon>Nelumbonaceae</taxon>
        <taxon>Nelumbo</taxon>
    </lineage>
</organism>
<reference evidence="1 2" key="1">
    <citation type="journal article" date="2020" name="Mol. Biol. Evol.">
        <title>Distinct Expression and Methylation Patterns for Genes with Different Fates following a Single Whole-Genome Duplication in Flowering Plants.</title>
        <authorList>
            <person name="Shi T."/>
            <person name="Rahmani R.S."/>
            <person name="Gugger P.F."/>
            <person name="Wang M."/>
            <person name="Li H."/>
            <person name="Zhang Y."/>
            <person name="Li Z."/>
            <person name="Wang Q."/>
            <person name="Van de Peer Y."/>
            <person name="Marchal K."/>
            <person name="Chen J."/>
        </authorList>
    </citation>
    <scope>NUCLEOTIDE SEQUENCE [LARGE SCALE GENOMIC DNA]</scope>
    <source>
        <tissue evidence="1">Leaf</tissue>
    </source>
</reference>
<dbReference type="AlphaFoldDB" id="A0A822YUZ0"/>
<gene>
    <name evidence="1" type="ORF">HUJ06_007133</name>
</gene>
<protein>
    <submittedName>
        <fullName evidence="1">Uncharacterized protein</fullName>
    </submittedName>
</protein>